<reference evidence="2 3" key="1">
    <citation type="journal article" date="2024" name="G3 (Bethesda)">
        <title>Genome assembly of Hibiscus sabdariffa L. provides insights into metabolisms of medicinal natural products.</title>
        <authorList>
            <person name="Kim T."/>
        </authorList>
    </citation>
    <scope>NUCLEOTIDE SEQUENCE [LARGE SCALE GENOMIC DNA]</scope>
    <source>
        <strain evidence="2">TK-2024</strain>
        <tissue evidence="2">Old leaves</tissue>
    </source>
</reference>
<proteinExistence type="predicted"/>
<feature type="compositionally biased region" description="Low complexity" evidence="1">
    <location>
        <begin position="258"/>
        <end position="273"/>
    </location>
</feature>
<accession>A0ABR2R597</accession>
<feature type="compositionally biased region" description="Basic and acidic residues" evidence="1">
    <location>
        <begin position="49"/>
        <end position="61"/>
    </location>
</feature>
<dbReference type="EMBL" id="JBBPBN010000026">
    <property type="protein sequence ID" value="KAK9007958.1"/>
    <property type="molecule type" value="Genomic_DNA"/>
</dbReference>
<keyword evidence="3" id="KW-1185">Reference proteome</keyword>
<evidence type="ECO:0000313" key="2">
    <source>
        <dbReference type="EMBL" id="KAK9007958.1"/>
    </source>
</evidence>
<evidence type="ECO:0000313" key="3">
    <source>
        <dbReference type="Proteomes" id="UP001396334"/>
    </source>
</evidence>
<organism evidence="2 3">
    <name type="scientific">Hibiscus sabdariffa</name>
    <name type="common">roselle</name>
    <dbReference type="NCBI Taxonomy" id="183260"/>
    <lineage>
        <taxon>Eukaryota</taxon>
        <taxon>Viridiplantae</taxon>
        <taxon>Streptophyta</taxon>
        <taxon>Embryophyta</taxon>
        <taxon>Tracheophyta</taxon>
        <taxon>Spermatophyta</taxon>
        <taxon>Magnoliopsida</taxon>
        <taxon>eudicotyledons</taxon>
        <taxon>Gunneridae</taxon>
        <taxon>Pentapetalae</taxon>
        <taxon>rosids</taxon>
        <taxon>malvids</taxon>
        <taxon>Malvales</taxon>
        <taxon>Malvaceae</taxon>
        <taxon>Malvoideae</taxon>
        <taxon>Hibiscus</taxon>
    </lineage>
</organism>
<comment type="caution">
    <text evidence="2">The sequence shown here is derived from an EMBL/GenBank/DDBJ whole genome shotgun (WGS) entry which is preliminary data.</text>
</comment>
<sequence>MYAQVTAETGWLAWLVEISVEAAVEDDYGLCFFLPCGTGDMGILVTWDRKSPSSETRDNKNRTGSSTQSVFAPQANVSSQGYNYTPMQAFSHVFSGLVPNMHHIIPYGHAASSLSVPTMMTYGSDLSHGGVRQSASSFSASLGQAHATHAFSPFPASFMTRSGASYVDGAVPTSGQEVVWYPDSGATHHITDNRENLQSDVVYTDLKPSLMSSPDNVTNSGTFPLVIVNGGMQQMKKSNNGRGSTQDPLTFRGLDVTSGSGPAHASGSGPAHGCPSSPTLTPDQFSAKSGSSGLGPALQVGENESSPTFQLNNGSNNTDMGFLPQDSMGYSNSDLECGGDCSSGNRGERLDFDERSSRGVSFEEPQSDLGIPYSSFHLGDFDSLQENASSSAEQVNDTLPLVVSNSVVRCVG</sequence>
<feature type="compositionally biased region" description="Polar residues" evidence="1">
    <location>
        <begin position="234"/>
        <end position="248"/>
    </location>
</feature>
<evidence type="ECO:0000256" key="1">
    <source>
        <dbReference type="SAM" id="MobiDB-lite"/>
    </source>
</evidence>
<protein>
    <submittedName>
        <fullName evidence="2">Uncharacterized protein</fullName>
    </submittedName>
</protein>
<gene>
    <name evidence="2" type="ORF">V6N11_074867</name>
</gene>
<feature type="compositionally biased region" description="Polar residues" evidence="1">
    <location>
        <begin position="302"/>
        <end position="319"/>
    </location>
</feature>
<dbReference type="Proteomes" id="UP001396334">
    <property type="component" value="Unassembled WGS sequence"/>
</dbReference>
<feature type="region of interest" description="Disordered" evidence="1">
    <location>
        <begin position="49"/>
        <end position="69"/>
    </location>
</feature>
<name>A0ABR2R597_9ROSI</name>
<feature type="compositionally biased region" description="Polar residues" evidence="1">
    <location>
        <begin position="276"/>
        <end position="291"/>
    </location>
</feature>
<feature type="region of interest" description="Disordered" evidence="1">
    <location>
        <begin position="234"/>
        <end position="325"/>
    </location>
</feature>